<evidence type="ECO:0000256" key="7">
    <source>
        <dbReference type="SAM" id="MobiDB-lite"/>
    </source>
</evidence>
<feature type="DNA-binding region" description="Homeobox" evidence="5">
    <location>
        <begin position="28"/>
        <end position="87"/>
    </location>
</feature>
<dbReference type="InterPro" id="IPR009057">
    <property type="entry name" value="Homeodomain-like_sf"/>
</dbReference>
<dbReference type="EnsemblMetazoa" id="CapteT226745">
    <property type="protein sequence ID" value="CapteP226745"/>
    <property type="gene ID" value="CapteG226745"/>
</dbReference>
<dbReference type="PANTHER" id="PTHR24329:SF543">
    <property type="entry name" value="FI01017P-RELATED"/>
    <property type="match status" value="1"/>
</dbReference>
<name>N1PB35_CAPTE</name>
<sequence>MAGNLHMTSSEVRDGILLDDFVIGRRRQRRNRTTFTPQQLASLEELFSRTHYPDIFVREELASRITLTEARVQVWFQNRRAKWRKNIRLRLGRDPWRVARPLVFPPWSFPVPSQPVAPNPLRPGSPIERSRDPPPPPLPAGLTGGGHPTENLLSYSDTMRLALAHGCIGDRFNGSFLPPPLLPVTSSPSSLGSPYLCSCSFGPTGSHSAHCPHAYEQGVVQEACRRQQRQETDQDSDLSPPGSPPKERIAQLGDVQELRVKIIWNRVKKRVELKMGESELIHVHMHQMRAHNDHPSIIVSTLYIAHFINLEASQPIDLWLAETFFGWLVGHPTFFLAD</sequence>
<feature type="compositionally biased region" description="Pro residues" evidence="7">
    <location>
        <begin position="114"/>
        <end position="123"/>
    </location>
</feature>
<dbReference type="PANTHER" id="PTHR24329">
    <property type="entry name" value="HOMEOBOX PROTEIN ARISTALESS"/>
    <property type="match status" value="1"/>
</dbReference>
<dbReference type="FunFam" id="1.10.10.60:FF:000291">
    <property type="entry name" value="ALX homeobox protein 1"/>
    <property type="match status" value="1"/>
</dbReference>
<evidence type="ECO:0000256" key="6">
    <source>
        <dbReference type="RuleBase" id="RU000682"/>
    </source>
</evidence>
<reference evidence="9 11" key="2">
    <citation type="journal article" date="2013" name="Nature">
        <title>Insights into bilaterian evolution from three spiralian genomes.</title>
        <authorList>
            <person name="Simakov O."/>
            <person name="Marletaz F."/>
            <person name="Cho S.J."/>
            <person name="Edsinger-Gonzales E."/>
            <person name="Havlak P."/>
            <person name="Hellsten U."/>
            <person name="Kuo D.H."/>
            <person name="Larsson T."/>
            <person name="Lv J."/>
            <person name="Arendt D."/>
            <person name="Savage R."/>
            <person name="Osoegawa K."/>
            <person name="de Jong P."/>
            <person name="Grimwood J."/>
            <person name="Chapman J.A."/>
            <person name="Shapiro H."/>
            <person name="Aerts A."/>
            <person name="Otillar R.P."/>
            <person name="Terry A.Y."/>
            <person name="Boore J.L."/>
            <person name="Grigoriev I.V."/>
            <person name="Lindberg D.R."/>
            <person name="Seaver E.C."/>
            <person name="Weisblat D.A."/>
            <person name="Putnam N.H."/>
            <person name="Rokhsar D.S."/>
        </authorList>
    </citation>
    <scope>NUCLEOTIDE SEQUENCE</scope>
    <source>
        <strain evidence="9 11">I ESC-2004</strain>
    </source>
</reference>
<evidence type="ECO:0000256" key="4">
    <source>
        <dbReference type="ARBA" id="ARBA00023242"/>
    </source>
</evidence>
<evidence type="ECO:0000313" key="9">
    <source>
        <dbReference type="EMBL" id="ELU18822.1"/>
    </source>
</evidence>
<dbReference type="GO" id="GO:0000977">
    <property type="term" value="F:RNA polymerase II transcription regulatory region sequence-specific DNA binding"/>
    <property type="evidence" value="ECO:0007669"/>
    <property type="project" value="TreeGrafter"/>
</dbReference>
<keyword evidence="3 5" id="KW-0371">Homeobox</keyword>
<feature type="domain" description="Homeobox" evidence="8">
    <location>
        <begin position="26"/>
        <end position="86"/>
    </location>
</feature>
<dbReference type="GO" id="GO:0000981">
    <property type="term" value="F:DNA-binding transcription factor activity, RNA polymerase II-specific"/>
    <property type="evidence" value="ECO:0007669"/>
    <property type="project" value="InterPro"/>
</dbReference>
<evidence type="ECO:0000313" key="11">
    <source>
        <dbReference type="Proteomes" id="UP000014760"/>
    </source>
</evidence>
<evidence type="ECO:0000259" key="8">
    <source>
        <dbReference type="PROSITE" id="PS50071"/>
    </source>
</evidence>
<protein>
    <recommendedName>
        <fullName evidence="8">Homeobox domain-containing protein</fullName>
    </recommendedName>
</protein>
<dbReference type="InterPro" id="IPR001356">
    <property type="entry name" value="HD"/>
</dbReference>
<dbReference type="PROSITE" id="PS00027">
    <property type="entry name" value="HOMEOBOX_1"/>
    <property type="match status" value="1"/>
</dbReference>
<dbReference type="PROSITE" id="PS50071">
    <property type="entry name" value="HOMEOBOX_2"/>
    <property type="match status" value="1"/>
</dbReference>
<keyword evidence="2 5" id="KW-0238">DNA-binding</keyword>
<feature type="region of interest" description="Disordered" evidence="7">
    <location>
        <begin position="224"/>
        <end position="248"/>
    </location>
</feature>
<comment type="subcellular location">
    <subcellularLocation>
        <location evidence="1 5 6">Nucleus</location>
    </subcellularLocation>
</comment>
<dbReference type="HOGENOM" id="CLU_821936_0_0_1"/>
<keyword evidence="4 5" id="KW-0539">Nucleus</keyword>
<dbReference type="InterPro" id="IPR017970">
    <property type="entry name" value="Homeobox_CS"/>
</dbReference>
<dbReference type="CDD" id="cd00086">
    <property type="entry name" value="homeodomain"/>
    <property type="match status" value="1"/>
</dbReference>
<dbReference type="Proteomes" id="UP000014760">
    <property type="component" value="Unassembled WGS sequence"/>
</dbReference>
<organism evidence="9">
    <name type="scientific">Capitella teleta</name>
    <name type="common">Polychaete worm</name>
    <dbReference type="NCBI Taxonomy" id="283909"/>
    <lineage>
        <taxon>Eukaryota</taxon>
        <taxon>Metazoa</taxon>
        <taxon>Spiralia</taxon>
        <taxon>Lophotrochozoa</taxon>
        <taxon>Annelida</taxon>
        <taxon>Polychaeta</taxon>
        <taxon>Sedentaria</taxon>
        <taxon>Scolecida</taxon>
        <taxon>Capitellidae</taxon>
        <taxon>Capitella</taxon>
    </lineage>
</organism>
<evidence type="ECO:0000256" key="1">
    <source>
        <dbReference type="ARBA" id="ARBA00004123"/>
    </source>
</evidence>
<dbReference type="EMBL" id="KB291798">
    <property type="protein sequence ID" value="ELU18822.1"/>
    <property type="molecule type" value="Genomic_DNA"/>
</dbReference>
<dbReference type="InterPro" id="IPR050649">
    <property type="entry name" value="Paired_Homeobox_TFs"/>
</dbReference>
<gene>
    <name evidence="9" type="ORF">CAPTEDRAFT_226745</name>
</gene>
<dbReference type="GO" id="GO:0005634">
    <property type="term" value="C:nucleus"/>
    <property type="evidence" value="ECO:0007669"/>
    <property type="project" value="UniProtKB-SubCell"/>
</dbReference>
<dbReference type="Gene3D" id="1.10.10.60">
    <property type="entry name" value="Homeodomain-like"/>
    <property type="match status" value="1"/>
</dbReference>
<dbReference type="Pfam" id="PF00046">
    <property type="entry name" value="Homeodomain"/>
    <property type="match status" value="1"/>
</dbReference>
<dbReference type="AlphaFoldDB" id="N1PB35"/>
<dbReference type="OrthoDB" id="6159439at2759"/>
<dbReference type="SUPFAM" id="SSF46689">
    <property type="entry name" value="Homeodomain-like"/>
    <property type="match status" value="1"/>
</dbReference>
<dbReference type="STRING" id="283909.N1PB35"/>
<proteinExistence type="predicted"/>
<evidence type="ECO:0000256" key="2">
    <source>
        <dbReference type="ARBA" id="ARBA00023125"/>
    </source>
</evidence>
<accession>N1PB35</accession>
<dbReference type="SMART" id="SM00389">
    <property type="entry name" value="HOX"/>
    <property type="match status" value="1"/>
</dbReference>
<dbReference type="EMBL" id="AMQN01000022">
    <property type="status" value="NOT_ANNOTATED_CDS"/>
    <property type="molecule type" value="Genomic_DNA"/>
</dbReference>
<reference evidence="11" key="1">
    <citation type="submission" date="2012-12" db="EMBL/GenBank/DDBJ databases">
        <authorList>
            <person name="Hellsten U."/>
            <person name="Grimwood J."/>
            <person name="Chapman J.A."/>
            <person name="Shapiro H."/>
            <person name="Aerts A."/>
            <person name="Otillar R.P."/>
            <person name="Terry A.Y."/>
            <person name="Boore J.L."/>
            <person name="Simakov O."/>
            <person name="Marletaz F."/>
            <person name="Cho S.-J."/>
            <person name="Edsinger-Gonzales E."/>
            <person name="Havlak P."/>
            <person name="Kuo D.-H."/>
            <person name="Larsson T."/>
            <person name="Lv J."/>
            <person name="Arendt D."/>
            <person name="Savage R."/>
            <person name="Osoegawa K."/>
            <person name="de Jong P."/>
            <person name="Lindberg D.R."/>
            <person name="Seaver E.C."/>
            <person name="Weisblat D.A."/>
            <person name="Putnam N.H."/>
            <person name="Grigoriev I.V."/>
            <person name="Rokhsar D.S."/>
        </authorList>
    </citation>
    <scope>NUCLEOTIDE SEQUENCE</scope>
    <source>
        <strain evidence="11">I ESC-2004</strain>
    </source>
</reference>
<evidence type="ECO:0000313" key="10">
    <source>
        <dbReference type="EnsemblMetazoa" id="CapteP226745"/>
    </source>
</evidence>
<feature type="region of interest" description="Disordered" evidence="7">
    <location>
        <begin position="114"/>
        <end position="151"/>
    </location>
</feature>
<keyword evidence="11" id="KW-1185">Reference proteome</keyword>
<evidence type="ECO:0000256" key="3">
    <source>
        <dbReference type="ARBA" id="ARBA00023155"/>
    </source>
</evidence>
<evidence type="ECO:0000256" key="5">
    <source>
        <dbReference type="PROSITE-ProRule" id="PRU00108"/>
    </source>
</evidence>
<reference evidence="10" key="3">
    <citation type="submission" date="2015-06" db="UniProtKB">
        <authorList>
            <consortium name="EnsemblMetazoa"/>
        </authorList>
    </citation>
    <scope>IDENTIFICATION</scope>
</reference>